<gene>
    <name evidence="9" type="ORF">J421_4098</name>
</gene>
<dbReference type="eggNOG" id="COG0577">
    <property type="taxonomic scope" value="Bacteria"/>
</dbReference>
<dbReference type="HOGENOM" id="CLU_1676696_0_0_0"/>
<dbReference type="InterPro" id="IPR050250">
    <property type="entry name" value="Macrolide_Exporter_MacB"/>
</dbReference>
<comment type="similarity">
    <text evidence="6">Belongs to the ABC-4 integral membrane protein family.</text>
</comment>
<dbReference type="AlphaFoldDB" id="W0RMT2"/>
<dbReference type="GO" id="GO:0022857">
    <property type="term" value="F:transmembrane transporter activity"/>
    <property type="evidence" value="ECO:0007669"/>
    <property type="project" value="TreeGrafter"/>
</dbReference>
<evidence type="ECO:0000256" key="1">
    <source>
        <dbReference type="ARBA" id="ARBA00004651"/>
    </source>
</evidence>
<evidence type="ECO:0000256" key="7">
    <source>
        <dbReference type="SAM" id="Phobius"/>
    </source>
</evidence>
<dbReference type="InterPro" id="IPR003838">
    <property type="entry name" value="ABC3_permease_C"/>
</dbReference>
<evidence type="ECO:0000313" key="10">
    <source>
        <dbReference type="Proteomes" id="UP000019151"/>
    </source>
</evidence>
<evidence type="ECO:0000313" key="9">
    <source>
        <dbReference type="EMBL" id="AHG91635.1"/>
    </source>
</evidence>
<proteinExistence type="inferred from homology"/>
<sequence length="139" mass="14476">MRQSESVFLRRYPLILVTAFACTALALAIVGTYGVISYAVAQRFRELGIRVALGASARDVVSLVVRHAAVLAAIGIAVGVALALALSRLASSLLYDVRATDPSTYAGAALLLCVVAGLAAAIPARRAARVDPVITLRDE</sequence>
<dbReference type="EMBL" id="CP007128">
    <property type="protein sequence ID" value="AHG91635.1"/>
    <property type="molecule type" value="Genomic_DNA"/>
</dbReference>
<comment type="subcellular location">
    <subcellularLocation>
        <location evidence="1">Cell membrane</location>
        <topology evidence="1">Multi-pass membrane protein</topology>
    </subcellularLocation>
</comment>
<evidence type="ECO:0000256" key="4">
    <source>
        <dbReference type="ARBA" id="ARBA00022989"/>
    </source>
</evidence>
<keyword evidence="4 7" id="KW-1133">Transmembrane helix</keyword>
<evidence type="ECO:0000256" key="5">
    <source>
        <dbReference type="ARBA" id="ARBA00023136"/>
    </source>
</evidence>
<reference evidence="9 10" key="1">
    <citation type="journal article" date="2014" name="Genome Announc.">
        <title>Genome Sequence and Methylome of Soil Bacterium Gemmatirosa kalamazoonensis KBS708T, a Member of the Rarely Cultivated Gemmatimonadetes Phylum.</title>
        <authorList>
            <person name="Debruyn J.M."/>
            <person name="Radosevich M."/>
            <person name="Wommack K.E."/>
            <person name="Polson S.W."/>
            <person name="Hauser L.J."/>
            <person name="Fawaz M.N."/>
            <person name="Korlach J."/>
            <person name="Tsai Y.C."/>
        </authorList>
    </citation>
    <scope>NUCLEOTIDE SEQUENCE [LARGE SCALE GENOMIC DNA]</scope>
    <source>
        <strain evidence="9 10">KBS708</strain>
    </source>
</reference>
<feature type="transmembrane region" description="Helical" evidence="7">
    <location>
        <begin position="12"/>
        <end position="40"/>
    </location>
</feature>
<dbReference type="PANTHER" id="PTHR30572">
    <property type="entry name" value="MEMBRANE COMPONENT OF TRANSPORTER-RELATED"/>
    <property type="match status" value="1"/>
</dbReference>
<evidence type="ECO:0000259" key="8">
    <source>
        <dbReference type="Pfam" id="PF02687"/>
    </source>
</evidence>
<feature type="transmembrane region" description="Helical" evidence="7">
    <location>
        <begin position="105"/>
        <end position="124"/>
    </location>
</feature>
<evidence type="ECO:0000256" key="6">
    <source>
        <dbReference type="ARBA" id="ARBA00038076"/>
    </source>
</evidence>
<dbReference type="Pfam" id="PF02687">
    <property type="entry name" value="FtsX"/>
    <property type="match status" value="1"/>
</dbReference>
<keyword evidence="5 7" id="KW-0472">Membrane</keyword>
<dbReference type="OrthoDB" id="5525096at2"/>
<dbReference type="PANTHER" id="PTHR30572:SF4">
    <property type="entry name" value="ABC TRANSPORTER PERMEASE YTRF"/>
    <property type="match status" value="1"/>
</dbReference>
<feature type="domain" description="ABC3 transporter permease C-terminal" evidence="8">
    <location>
        <begin position="19"/>
        <end position="132"/>
    </location>
</feature>
<dbReference type="RefSeq" id="WP_158508856.1">
    <property type="nucleotide sequence ID" value="NZ_CP007128.1"/>
</dbReference>
<feature type="transmembrane region" description="Helical" evidence="7">
    <location>
        <begin position="60"/>
        <end position="85"/>
    </location>
</feature>
<accession>W0RMT2</accession>
<dbReference type="KEGG" id="gba:J421_4098"/>
<dbReference type="Proteomes" id="UP000019151">
    <property type="component" value="Chromosome"/>
</dbReference>
<evidence type="ECO:0000256" key="2">
    <source>
        <dbReference type="ARBA" id="ARBA00022475"/>
    </source>
</evidence>
<keyword evidence="3 7" id="KW-0812">Transmembrane</keyword>
<name>W0RMT2_9BACT</name>
<keyword evidence="2" id="KW-1003">Cell membrane</keyword>
<evidence type="ECO:0000256" key="3">
    <source>
        <dbReference type="ARBA" id="ARBA00022692"/>
    </source>
</evidence>
<dbReference type="GO" id="GO:0005886">
    <property type="term" value="C:plasma membrane"/>
    <property type="evidence" value="ECO:0007669"/>
    <property type="project" value="UniProtKB-SubCell"/>
</dbReference>
<dbReference type="InParanoid" id="W0RMT2"/>
<dbReference type="PROSITE" id="PS51257">
    <property type="entry name" value="PROKAR_LIPOPROTEIN"/>
    <property type="match status" value="1"/>
</dbReference>
<dbReference type="STRING" id="861299.J421_4098"/>
<protein>
    <recommendedName>
        <fullName evidence="8">ABC3 transporter permease C-terminal domain-containing protein</fullName>
    </recommendedName>
</protein>
<keyword evidence="10" id="KW-1185">Reference proteome</keyword>
<organism evidence="9 10">
    <name type="scientific">Gemmatirosa kalamazoonensis</name>
    <dbReference type="NCBI Taxonomy" id="861299"/>
    <lineage>
        <taxon>Bacteria</taxon>
        <taxon>Pseudomonadati</taxon>
        <taxon>Gemmatimonadota</taxon>
        <taxon>Gemmatimonadia</taxon>
        <taxon>Gemmatimonadales</taxon>
        <taxon>Gemmatimonadaceae</taxon>
        <taxon>Gemmatirosa</taxon>
    </lineage>
</organism>